<evidence type="ECO:0000313" key="3">
    <source>
        <dbReference type="Proteomes" id="UP000001364"/>
    </source>
</evidence>
<dbReference type="RefSeq" id="YP_002518823.1">
    <property type="nucleotide sequence ID" value="NC_011916.1"/>
</dbReference>
<protein>
    <submittedName>
        <fullName evidence="2">Uncharacterized protein</fullName>
    </submittedName>
</protein>
<feature type="region of interest" description="Disordered" evidence="1">
    <location>
        <begin position="1"/>
        <end position="112"/>
    </location>
</feature>
<sequence length="112" mass="11178">MRAPPSRLGTVGRAGDGGKGRAVGFSLTLDGKGGGRVSPASRDHSLKVRKGLRSAGPSSGVCVLSTVSTKPQRSAQPLSASVPSGGPVQALPGPEPPVSRARDGRRGRANTG</sequence>
<gene>
    <name evidence="2" type="ordered locus">CCNA_03450</name>
</gene>
<proteinExistence type="predicted"/>
<feature type="compositionally biased region" description="Gly residues" evidence="1">
    <location>
        <begin position="12"/>
        <end position="21"/>
    </location>
</feature>
<reference evidence="2 3" key="1">
    <citation type="journal article" date="2010" name="J. Bacteriol.">
        <title>The genetic basis of laboratory adaptation in Caulobacter crescentus.</title>
        <authorList>
            <person name="Marks M.E."/>
            <person name="Castro-Rojas C.M."/>
            <person name="Teiling C."/>
            <person name="Du L."/>
            <person name="Kapatral V."/>
            <person name="Walunas T.L."/>
            <person name="Crosson S."/>
        </authorList>
    </citation>
    <scope>NUCLEOTIDE SEQUENCE [LARGE SCALE GENOMIC DNA]</scope>
    <source>
        <strain evidence="3">NA1000 / CB15N</strain>
    </source>
</reference>
<evidence type="ECO:0000256" key="1">
    <source>
        <dbReference type="SAM" id="MobiDB-lite"/>
    </source>
</evidence>
<dbReference type="AlphaFoldDB" id="A0A0H3CEZ2"/>
<name>A0A0H3CEZ2_CAUVN</name>
<organism evidence="2 3">
    <name type="scientific">Caulobacter vibrioides (strain NA1000 / CB15N)</name>
    <name type="common">Caulobacter crescentus</name>
    <dbReference type="NCBI Taxonomy" id="565050"/>
    <lineage>
        <taxon>Bacteria</taxon>
        <taxon>Pseudomonadati</taxon>
        <taxon>Pseudomonadota</taxon>
        <taxon>Alphaproteobacteria</taxon>
        <taxon>Caulobacterales</taxon>
        <taxon>Caulobacteraceae</taxon>
        <taxon>Caulobacter</taxon>
    </lineage>
</organism>
<dbReference type="Proteomes" id="UP000001364">
    <property type="component" value="Chromosome"/>
</dbReference>
<dbReference type="KEGG" id="ccs:CCNA_03450"/>
<evidence type="ECO:0000313" key="2">
    <source>
        <dbReference type="EMBL" id="ACL96915.1"/>
    </source>
</evidence>
<dbReference type="GeneID" id="7332447"/>
<dbReference type="EMBL" id="CP001340">
    <property type="protein sequence ID" value="ACL96915.1"/>
    <property type="molecule type" value="Genomic_DNA"/>
</dbReference>
<accession>A0A0H3CEZ2</accession>
<keyword evidence="3" id="KW-1185">Reference proteome</keyword>
<dbReference type="RefSeq" id="WP_015923252.1">
    <property type="nucleotide sequence ID" value="NC_011916.1"/>
</dbReference>
<feature type="compositionally biased region" description="Polar residues" evidence="1">
    <location>
        <begin position="65"/>
        <end position="82"/>
    </location>
</feature>
<dbReference type="OrthoDB" id="7195667at2"/>
<dbReference type="HOGENOM" id="CLU_2141371_0_0_5"/>